<sequence length="136" mass="14679">MKIFFFCIFGSIFLLPSLSNAHGLYVSSEGGKLHANFSDQSPAAGAVVTVVDEDGIVIIRNIVDEKGIWTLPKDVEGEPEFVIVEAPGGHLTRIAWQEVLQGTSKGFFDYLSVRIAIGVTVLGGGGFIIRRLINKS</sequence>
<organism evidence="3 4">
    <name type="scientific">Candidatus Brocadia sinica JPN1</name>
    <dbReference type="NCBI Taxonomy" id="1197129"/>
    <lineage>
        <taxon>Bacteria</taxon>
        <taxon>Pseudomonadati</taxon>
        <taxon>Planctomycetota</taxon>
        <taxon>Candidatus Brocadiia</taxon>
        <taxon>Candidatus Brocadiales</taxon>
        <taxon>Candidatus Brocadiaceae</taxon>
        <taxon>Candidatus Brocadia</taxon>
    </lineage>
</organism>
<dbReference type="EMBL" id="BAFN01000001">
    <property type="protein sequence ID" value="GAN35040.1"/>
    <property type="molecule type" value="Genomic_DNA"/>
</dbReference>
<keyword evidence="1" id="KW-0472">Membrane</keyword>
<reference evidence="4" key="1">
    <citation type="journal article" date="2015" name="Genome Announc.">
        <title>Draft Genome Sequence of an Anaerobic Ammonium-Oxidizing Bacterium, "Candidatus Brocadia sinica".</title>
        <authorList>
            <person name="Oshiki M."/>
            <person name="Shinyako-Hata K."/>
            <person name="Satoh H."/>
            <person name="Okabe S."/>
        </authorList>
    </citation>
    <scope>NUCLEOTIDE SEQUENCE [LARGE SCALE GENOMIC DNA]</scope>
    <source>
        <strain evidence="4">JPN1</strain>
    </source>
</reference>
<comment type="caution">
    <text evidence="3">The sequence shown here is derived from an EMBL/GenBank/DDBJ whole genome shotgun (WGS) entry which is preliminary data.</text>
</comment>
<keyword evidence="4" id="KW-1185">Reference proteome</keyword>
<feature type="signal peptide" evidence="2">
    <location>
        <begin position="1"/>
        <end position="21"/>
    </location>
</feature>
<accession>A0ABQ0K2U7</accession>
<evidence type="ECO:0000313" key="4">
    <source>
        <dbReference type="Proteomes" id="UP000032309"/>
    </source>
</evidence>
<dbReference type="Proteomes" id="UP000032309">
    <property type="component" value="Unassembled WGS sequence"/>
</dbReference>
<feature type="transmembrane region" description="Helical" evidence="1">
    <location>
        <begin position="110"/>
        <end position="129"/>
    </location>
</feature>
<evidence type="ECO:0008006" key="5">
    <source>
        <dbReference type="Google" id="ProtNLM"/>
    </source>
</evidence>
<evidence type="ECO:0000313" key="3">
    <source>
        <dbReference type="EMBL" id="GAN35040.1"/>
    </source>
</evidence>
<keyword evidence="1" id="KW-0812">Transmembrane</keyword>
<evidence type="ECO:0000256" key="1">
    <source>
        <dbReference type="SAM" id="Phobius"/>
    </source>
</evidence>
<protein>
    <recommendedName>
        <fullName evidence="5">Nickel transport protein</fullName>
    </recommendedName>
</protein>
<keyword evidence="1" id="KW-1133">Transmembrane helix</keyword>
<name>A0ABQ0K2U7_9BACT</name>
<feature type="chain" id="PRO_5046535699" description="Nickel transport protein" evidence="2">
    <location>
        <begin position="22"/>
        <end position="136"/>
    </location>
</feature>
<dbReference type="RefSeq" id="WP_052564980.1">
    <property type="nucleotide sequence ID" value="NZ_BAFN01000001.1"/>
</dbReference>
<proteinExistence type="predicted"/>
<keyword evidence="2" id="KW-0732">Signal</keyword>
<gene>
    <name evidence="3" type="ORF">BROSI_A3586</name>
</gene>
<evidence type="ECO:0000256" key="2">
    <source>
        <dbReference type="SAM" id="SignalP"/>
    </source>
</evidence>